<sequence>MFTMNRIEFRQGNHLLFPLVDIEINCGEVKAIQSAVNIREILLQMITGKETVRKGSIQINHHTIHSDKESYLSSLSICWYDEMSKACIRWKRRRRQNLMRRMLRLK</sequence>
<evidence type="ECO:0000313" key="2">
    <source>
        <dbReference type="Proteomes" id="UP001277972"/>
    </source>
</evidence>
<name>A0ACC6M6E3_9BACI</name>
<dbReference type="Proteomes" id="UP001277972">
    <property type="component" value="Unassembled WGS sequence"/>
</dbReference>
<proteinExistence type="predicted"/>
<dbReference type="EMBL" id="JAWZSR010000005">
    <property type="protein sequence ID" value="MDX8046514.1"/>
    <property type="molecule type" value="Genomic_DNA"/>
</dbReference>
<reference evidence="1" key="1">
    <citation type="submission" date="2023-11" db="EMBL/GenBank/DDBJ databases">
        <title>Gracilibacillus pellucida a moderately halophilic bacterium isolated from saline soil in Xinjiang province.</title>
        <authorList>
            <person name="Zhang Z."/>
            <person name="Tan F."/>
            <person name="Wang Y."/>
            <person name="Xia M."/>
        </authorList>
    </citation>
    <scope>NUCLEOTIDE SEQUENCE</scope>
    <source>
        <strain evidence="1">S3-1-1</strain>
    </source>
</reference>
<comment type="caution">
    <text evidence="1">The sequence shown here is derived from an EMBL/GenBank/DDBJ whole genome shotgun (WGS) entry which is preliminary data.</text>
</comment>
<evidence type="ECO:0000313" key="1">
    <source>
        <dbReference type="EMBL" id="MDX8046514.1"/>
    </source>
</evidence>
<organism evidence="1 2">
    <name type="scientific">Gracilibacillus pellucidus</name>
    <dbReference type="NCBI Taxonomy" id="3095368"/>
    <lineage>
        <taxon>Bacteria</taxon>
        <taxon>Bacillati</taxon>
        <taxon>Bacillota</taxon>
        <taxon>Bacilli</taxon>
        <taxon>Bacillales</taxon>
        <taxon>Bacillaceae</taxon>
        <taxon>Gracilibacillus</taxon>
    </lineage>
</organism>
<accession>A0ACC6M6E3</accession>
<protein>
    <submittedName>
        <fullName evidence="1">Uncharacterized protein</fullName>
    </submittedName>
</protein>
<keyword evidence="2" id="KW-1185">Reference proteome</keyword>
<gene>
    <name evidence="1" type="ORF">SH601_11020</name>
</gene>